<comment type="caution">
    <text evidence="9">The sequence shown here is derived from an EMBL/GenBank/DDBJ whole genome shotgun (WGS) entry which is preliminary data.</text>
</comment>
<feature type="transmembrane region" description="Helical" evidence="7">
    <location>
        <begin position="209"/>
        <end position="229"/>
    </location>
</feature>
<protein>
    <submittedName>
        <fullName evidence="9">MFS family major facilitator transporter</fullName>
    </submittedName>
</protein>
<feature type="transmembrane region" description="Helical" evidence="7">
    <location>
        <begin position="91"/>
        <end position="112"/>
    </location>
</feature>
<dbReference type="PROSITE" id="PS50850">
    <property type="entry name" value="MFS"/>
    <property type="match status" value="1"/>
</dbReference>
<keyword evidence="2" id="KW-0813">Transport</keyword>
<feature type="transmembrane region" description="Helical" evidence="7">
    <location>
        <begin position="280"/>
        <end position="302"/>
    </location>
</feature>
<evidence type="ECO:0000256" key="4">
    <source>
        <dbReference type="ARBA" id="ARBA00022692"/>
    </source>
</evidence>
<dbReference type="GO" id="GO:0022857">
    <property type="term" value="F:transmembrane transporter activity"/>
    <property type="evidence" value="ECO:0007669"/>
    <property type="project" value="InterPro"/>
</dbReference>
<dbReference type="InterPro" id="IPR011701">
    <property type="entry name" value="MFS"/>
</dbReference>
<name>A0A0R2ACM6_9LACO</name>
<dbReference type="Gene3D" id="1.20.1720.10">
    <property type="entry name" value="Multidrug resistance protein D"/>
    <property type="match status" value="1"/>
</dbReference>
<feature type="transmembrane region" description="Helical" evidence="7">
    <location>
        <begin position="314"/>
        <end position="331"/>
    </location>
</feature>
<sequence>MLGSFVGMFSETALNIALPSLMQAFSISQNTVQWLVTGYMLIIGICMPLTSLLTHWVKTKQMIIFALSTFIIGSLISAVGSNFATVLIGRMIQGIGTGLILPMMFSIVMLIFPAPKLGTVMGLASLVIMLAPVLGPTVTGLILSIASWRLIFWLFIPVLVIALLLCAFTVENIYEQNHIPIDWWSILASVIGFSGIVIGSSLAASYGWLSGKVLTALIIGVCMLGIYAYRQLQSSTPMLDLRIFTNRQFTIGTILVMLDFGVILATMYLLPLYLRNGLGFPVAITGLIMLPGGAANAITAAIAGRLYDTHGAKWLTRCGFLIILIGVFTLISTNMHSTVSQVIIGHITILIGAQLVSSPAQTYSLNSLSSALSADGSALLNTGQQIVGAIATAIATSLIAMQTQFIAGVHAGFWFIGLLATIGFILALMVQNPRNAAS</sequence>
<dbReference type="AlphaFoldDB" id="A0A0R2ACM6"/>
<keyword evidence="3" id="KW-1003">Cell membrane</keyword>
<evidence type="ECO:0000256" key="7">
    <source>
        <dbReference type="SAM" id="Phobius"/>
    </source>
</evidence>
<feature type="transmembrane region" description="Helical" evidence="7">
    <location>
        <begin position="182"/>
        <end position="203"/>
    </location>
</feature>
<proteinExistence type="predicted"/>
<feature type="transmembrane region" description="Helical" evidence="7">
    <location>
        <begin position="386"/>
        <end position="405"/>
    </location>
</feature>
<feature type="transmembrane region" description="Helical" evidence="7">
    <location>
        <begin position="62"/>
        <end position="85"/>
    </location>
</feature>
<evidence type="ECO:0000256" key="6">
    <source>
        <dbReference type="ARBA" id="ARBA00023136"/>
    </source>
</evidence>
<accession>A0A0R2ACM6</accession>
<organism evidence="9 10">
    <name type="scientific">Paucilactobacillus vaccinostercus DSM 20634</name>
    <dbReference type="NCBI Taxonomy" id="1423813"/>
    <lineage>
        <taxon>Bacteria</taxon>
        <taxon>Bacillati</taxon>
        <taxon>Bacillota</taxon>
        <taxon>Bacilli</taxon>
        <taxon>Lactobacillales</taxon>
        <taxon>Lactobacillaceae</taxon>
        <taxon>Paucilactobacillus</taxon>
    </lineage>
</organism>
<dbReference type="InterPro" id="IPR004638">
    <property type="entry name" value="EmrB-like"/>
</dbReference>
<dbReference type="Pfam" id="PF07690">
    <property type="entry name" value="MFS_1"/>
    <property type="match status" value="2"/>
</dbReference>
<dbReference type="InterPro" id="IPR020846">
    <property type="entry name" value="MFS_dom"/>
</dbReference>
<keyword evidence="10" id="KW-1185">Reference proteome</keyword>
<dbReference type="InterPro" id="IPR036259">
    <property type="entry name" value="MFS_trans_sf"/>
</dbReference>
<keyword evidence="6 7" id="KW-0472">Membrane</keyword>
<evidence type="ECO:0000256" key="5">
    <source>
        <dbReference type="ARBA" id="ARBA00022989"/>
    </source>
</evidence>
<feature type="transmembrane region" description="Helical" evidence="7">
    <location>
        <begin position="343"/>
        <end position="365"/>
    </location>
</feature>
<keyword evidence="5 7" id="KW-1133">Transmembrane helix</keyword>
<dbReference type="SUPFAM" id="SSF103473">
    <property type="entry name" value="MFS general substrate transporter"/>
    <property type="match status" value="1"/>
</dbReference>
<dbReference type="PATRIC" id="fig|1423813.3.peg.182"/>
<keyword evidence="4 7" id="KW-0812">Transmembrane</keyword>
<dbReference type="EMBL" id="AYYY01000061">
    <property type="protein sequence ID" value="KRM60691.1"/>
    <property type="molecule type" value="Genomic_DNA"/>
</dbReference>
<dbReference type="PRINTS" id="PR01036">
    <property type="entry name" value="TCRTETB"/>
</dbReference>
<gene>
    <name evidence="9" type="ORF">FC26_GL000170</name>
</gene>
<evidence type="ECO:0000256" key="1">
    <source>
        <dbReference type="ARBA" id="ARBA00004651"/>
    </source>
</evidence>
<evidence type="ECO:0000313" key="10">
    <source>
        <dbReference type="Proteomes" id="UP000051733"/>
    </source>
</evidence>
<dbReference type="NCBIfam" id="TIGR00711">
    <property type="entry name" value="efflux_EmrB"/>
    <property type="match status" value="1"/>
</dbReference>
<feature type="domain" description="Major facilitator superfamily (MFS) profile" evidence="8">
    <location>
        <begin position="1"/>
        <end position="435"/>
    </location>
</feature>
<reference evidence="9 10" key="1">
    <citation type="journal article" date="2015" name="Genome Announc.">
        <title>Expanding the biotechnology potential of lactobacilli through comparative genomics of 213 strains and associated genera.</title>
        <authorList>
            <person name="Sun Z."/>
            <person name="Harris H.M."/>
            <person name="McCann A."/>
            <person name="Guo C."/>
            <person name="Argimon S."/>
            <person name="Zhang W."/>
            <person name="Yang X."/>
            <person name="Jeffery I.B."/>
            <person name="Cooney J.C."/>
            <person name="Kagawa T.F."/>
            <person name="Liu W."/>
            <person name="Song Y."/>
            <person name="Salvetti E."/>
            <person name="Wrobel A."/>
            <person name="Rasinkangas P."/>
            <person name="Parkhill J."/>
            <person name="Rea M.C."/>
            <person name="O'Sullivan O."/>
            <person name="Ritari J."/>
            <person name="Douillard F.P."/>
            <person name="Paul Ross R."/>
            <person name="Yang R."/>
            <person name="Briner A.E."/>
            <person name="Felis G.E."/>
            <person name="de Vos W.M."/>
            <person name="Barrangou R."/>
            <person name="Klaenhammer T.R."/>
            <person name="Caufield P.W."/>
            <person name="Cui Y."/>
            <person name="Zhang H."/>
            <person name="O'Toole P.W."/>
        </authorList>
    </citation>
    <scope>NUCLEOTIDE SEQUENCE [LARGE SCALE GENOMIC DNA]</scope>
    <source>
        <strain evidence="9 10">DSM 20634</strain>
    </source>
</reference>
<feature type="transmembrane region" description="Helical" evidence="7">
    <location>
        <begin position="249"/>
        <end position="274"/>
    </location>
</feature>
<comment type="subcellular location">
    <subcellularLocation>
        <location evidence="1">Cell membrane</location>
        <topology evidence="1">Multi-pass membrane protein</topology>
    </subcellularLocation>
</comment>
<dbReference type="PANTHER" id="PTHR42718">
    <property type="entry name" value="MAJOR FACILITATOR SUPERFAMILY MULTIDRUG TRANSPORTER MFSC"/>
    <property type="match status" value="1"/>
</dbReference>
<dbReference type="Gene3D" id="1.20.1250.20">
    <property type="entry name" value="MFS general substrate transporter like domains"/>
    <property type="match status" value="1"/>
</dbReference>
<dbReference type="PANTHER" id="PTHR42718:SF43">
    <property type="entry name" value="LINCOMYCIN RESISTANCE PROTEIN LMRB"/>
    <property type="match status" value="1"/>
</dbReference>
<dbReference type="Proteomes" id="UP000051733">
    <property type="component" value="Unassembled WGS sequence"/>
</dbReference>
<feature type="transmembrane region" description="Helical" evidence="7">
    <location>
        <begin position="151"/>
        <end position="170"/>
    </location>
</feature>
<feature type="transmembrane region" description="Helical" evidence="7">
    <location>
        <begin position="124"/>
        <end position="145"/>
    </location>
</feature>
<evidence type="ECO:0000256" key="3">
    <source>
        <dbReference type="ARBA" id="ARBA00022475"/>
    </source>
</evidence>
<evidence type="ECO:0000313" key="9">
    <source>
        <dbReference type="EMBL" id="KRM60691.1"/>
    </source>
</evidence>
<evidence type="ECO:0000256" key="2">
    <source>
        <dbReference type="ARBA" id="ARBA00022448"/>
    </source>
</evidence>
<feature type="transmembrane region" description="Helical" evidence="7">
    <location>
        <begin position="31"/>
        <end position="50"/>
    </location>
</feature>
<evidence type="ECO:0000259" key="8">
    <source>
        <dbReference type="PROSITE" id="PS50850"/>
    </source>
</evidence>
<feature type="transmembrane region" description="Helical" evidence="7">
    <location>
        <begin position="411"/>
        <end position="430"/>
    </location>
</feature>
<dbReference type="GO" id="GO:0005886">
    <property type="term" value="C:plasma membrane"/>
    <property type="evidence" value="ECO:0007669"/>
    <property type="project" value="UniProtKB-SubCell"/>
</dbReference>